<dbReference type="CDD" id="cd22569">
    <property type="entry name" value="TASOR_PBD"/>
    <property type="match status" value="1"/>
</dbReference>
<reference evidence="7" key="1">
    <citation type="journal article" date="2018" name="DNA Res.">
        <title>Multi-tissue transcriptomes of caecilian amphibians highlight incomplete knowledge of vertebrate gene families.</title>
        <authorList>
            <person name="Torres-Sanchez M."/>
            <person name="Creevey C.J."/>
            <person name="Kornobis E."/>
            <person name="Gower D.J."/>
            <person name="Wilkinson M."/>
            <person name="San Mauro D."/>
        </authorList>
    </citation>
    <scope>NUCLEOTIDE SEQUENCE</scope>
</reference>
<keyword evidence="6" id="KW-1185">Reference proteome</keyword>
<dbReference type="PANTHER" id="PTHR16207">
    <property type="entry name" value="SET DOMAIN-CONTAINING PROTEIN"/>
    <property type="match status" value="1"/>
</dbReference>
<evidence type="ECO:0000259" key="3">
    <source>
        <dbReference type="Pfam" id="PF12509"/>
    </source>
</evidence>
<evidence type="ECO:0000256" key="2">
    <source>
        <dbReference type="SAM" id="MobiDB-lite"/>
    </source>
</evidence>
<dbReference type="GO" id="GO:0097355">
    <property type="term" value="P:protein localization to heterochromatin"/>
    <property type="evidence" value="ECO:0007669"/>
    <property type="project" value="TreeGrafter"/>
</dbReference>
<dbReference type="KEGG" id="muo:115471663"/>
<evidence type="ECO:0000259" key="4">
    <source>
        <dbReference type="Pfam" id="PF23314"/>
    </source>
</evidence>
<dbReference type="FunCoup" id="A0A6P7Y8K9">
    <property type="interactions" value="2840"/>
</dbReference>
<dbReference type="GO" id="GO:0000792">
    <property type="term" value="C:heterochromatin"/>
    <property type="evidence" value="ECO:0007669"/>
    <property type="project" value="TreeGrafter"/>
</dbReference>
<organism evidence="6 7">
    <name type="scientific">Microcaecilia unicolor</name>
    <dbReference type="NCBI Taxonomy" id="1415580"/>
    <lineage>
        <taxon>Eukaryota</taxon>
        <taxon>Metazoa</taxon>
        <taxon>Chordata</taxon>
        <taxon>Craniata</taxon>
        <taxon>Vertebrata</taxon>
        <taxon>Euteleostomi</taxon>
        <taxon>Amphibia</taxon>
        <taxon>Gymnophiona</taxon>
        <taxon>Siphonopidae</taxon>
        <taxon>Microcaecilia</taxon>
    </lineage>
</organism>
<dbReference type="GeneID" id="115471663"/>
<gene>
    <name evidence="7" type="primary">TASOR</name>
</gene>
<sequence length="1430" mass="162938">MASSNISQEKEQPQKQDKIKSEHVKEENEDQTAKQHGKAQCNQNGEQTETGELLPTDCKAKQRRSSSHELNTVENDIGYGQKPPEETPRRNYQIPRKSREKKDLCQPITSGSREFEEVLKILRSSYLEPNSVTNFTYKKACLVHSELLEKEFTEKRRELKCDGRTEKELTESYAFLMVERAQVHNICERGLYVGHSKISILGNPSMGIYLSRYADLLQANPLEAGATGDVLIFKIIKGKMKSIYDHMGKNALESAVNKSALDPTPKHECHISKNANRVTSLLAYRAYELTQYYFYEYGFDELRRRPRHVCPYAVVSFVYKDEMTQVPKSLPPSRSNSFSVDRNTDKCNYILWRGQLLNKGKLLCYASLESASRPFLPFKLPEKLEVDTVMSIELLKREIPAVFCKEAYFGSNEVVKNRMYCSLYDVMEKTRTGSNLECLLQKLEKEKLVFVKPLGDRGFLFLLSPLQIASPYEHQTRRLRLLHALFVFKEPRGVVCRAQPNPASATTGQENHEIMPELMTFISSLHFALIQCRKDTSASFNAVVEKHARQYLNRRAKGDRKYREFVLYRYDPRLDERKSLYSAPRNRSHLDGALRNYMLGPEAYTLPVRKAKEIIEENKVQQFSPISDYDAVEDEIEITKPRKKNGPMYETATIVLQKSSQNADYDPDRVKDLIKLIQCRKKIVGGENEIEDFETRSRLKRKLEDGSESLRKYLRIEAARGAYQYGEDRMSETSHSVMSLIRGLGGKDTDMRQQDFPDSSVPDTPGLVKLLLETLASSGHLHPSLAQSINQTLGLHTDQTNEAIRQNSGYKCIPAQNVADRDHTTQADHITFKDPQSPEPSENDVSYPFDDPKVATNEAGTEHKLQLKEPKTESVSSFDGYSPCHSTPIEHTYRRRYSSSNHLGDAEMHWKLIPITGGEGRVPEDHMENLREHPVSGMKSPEELLFLPPNDAHPNDPRVQNRQRISDYHFLYAPCSDTRKKSFVNRSSLHHLFVTEHSENGVIETAVLEEYNSFSRKIQEVLKINNIAYICSKTTPVLSTQEGILQLSEHLSLQASEICVNKYVEQLHEKLSNVIASISSCNIRTQVDDNAAETKYTVGETTLTVLKEEDAHVTSKDSAEELSDPICDDGALKREGSEEQHSSVDFECVKEEFSQVNNKEGILPAEQTSSTEEQKETPVEMTLTVPDNMNISTTQPALSDFISQLKPEVFSSLVKIIKDVQKNTVKFYIHSEEDSTICSEIKEYLVRLGNTECHPEHFLETKAALDKLLIIIQNEDIASFIHKIPGLVTLKRLPCVSFAGVDSLDDVKNHTYNELFVSGGFVVSDESVLNPESVTIDKLKAFLKFLEELSTPDGKWQWKIHCKIQKKLKELGRMNTKALGVLTLLNSYQKKHLVDILSYHDCDSQMRNAPELDCLIRLQAQNIQQRHVVS</sequence>
<dbReference type="InterPro" id="IPR046432">
    <property type="entry name" value="TASOR"/>
</dbReference>
<evidence type="ECO:0000313" key="6">
    <source>
        <dbReference type="Proteomes" id="UP000515156"/>
    </source>
</evidence>
<dbReference type="OrthoDB" id="5960959at2759"/>
<evidence type="ECO:0000256" key="1">
    <source>
        <dbReference type="ARBA" id="ARBA00008058"/>
    </source>
</evidence>
<dbReference type="GO" id="GO:0005654">
    <property type="term" value="C:nucleoplasm"/>
    <property type="evidence" value="ECO:0007669"/>
    <property type="project" value="TreeGrafter"/>
</dbReference>
<feature type="compositionally biased region" description="Polar residues" evidence="2">
    <location>
        <begin position="40"/>
        <end position="50"/>
    </location>
</feature>
<dbReference type="InterPro" id="IPR056243">
    <property type="entry name" value="TASOR_ab_dom"/>
</dbReference>
<name>A0A6P7Y8K9_9AMPH</name>
<reference evidence="7" key="2">
    <citation type="submission" date="2025-08" db="UniProtKB">
        <authorList>
            <consortium name="RefSeq"/>
        </authorList>
    </citation>
    <scope>IDENTIFICATION</scope>
</reference>
<feature type="domain" description="TASOR alpha/beta" evidence="4">
    <location>
        <begin position="1222"/>
        <end position="1316"/>
    </location>
</feature>
<dbReference type="GO" id="GO:0003682">
    <property type="term" value="F:chromatin binding"/>
    <property type="evidence" value="ECO:0007669"/>
    <property type="project" value="TreeGrafter"/>
</dbReference>
<dbReference type="Pfam" id="PF12509">
    <property type="entry name" value="DUF3715"/>
    <property type="match status" value="1"/>
</dbReference>
<dbReference type="RefSeq" id="XP_030061291.1">
    <property type="nucleotide sequence ID" value="XM_030205431.1"/>
</dbReference>
<feature type="compositionally biased region" description="Basic and acidic residues" evidence="2">
    <location>
        <begin position="860"/>
        <end position="872"/>
    </location>
</feature>
<evidence type="ECO:0000259" key="5">
    <source>
        <dbReference type="Pfam" id="PF24630"/>
    </source>
</evidence>
<feature type="domain" description="TASOR pseudo-PARP" evidence="3">
    <location>
        <begin position="158"/>
        <end position="311"/>
    </location>
</feature>
<dbReference type="Proteomes" id="UP000515156">
    <property type="component" value="Chromosome 6"/>
</dbReference>
<dbReference type="Gene3D" id="3.90.228.10">
    <property type="match status" value="1"/>
</dbReference>
<dbReference type="InterPro" id="IPR022188">
    <property type="entry name" value="TASOR_DUF3715"/>
</dbReference>
<feature type="compositionally biased region" description="Basic and acidic residues" evidence="2">
    <location>
        <begin position="8"/>
        <end position="26"/>
    </location>
</feature>
<dbReference type="PANTHER" id="PTHR16207:SF1">
    <property type="entry name" value="PROTEIN TASOR"/>
    <property type="match status" value="1"/>
</dbReference>
<dbReference type="CTD" id="23272"/>
<accession>A0A6P7Y8K9</accession>
<dbReference type="InParanoid" id="A0A6P7Y8K9"/>
<feature type="region of interest" description="Disordered" evidence="2">
    <location>
        <begin position="858"/>
        <end position="880"/>
    </location>
</feature>
<feature type="domain" description="TASOR PIN" evidence="5">
    <location>
        <begin position="1320"/>
        <end position="1429"/>
    </location>
</feature>
<feature type="region of interest" description="Disordered" evidence="2">
    <location>
        <begin position="1"/>
        <end position="105"/>
    </location>
</feature>
<dbReference type="Pfam" id="PF24630">
    <property type="entry name" value="PIN_TASOR"/>
    <property type="match status" value="1"/>
</dbReference>
<dbReference type="GO" id="GO:0045814">
    <property type="term" value="P:negative regulation of gene expression, epigenetic"/>
    <property type="evidence" value="ECO:0007669"/>
    <property type="project" value="InterPro"/>
</dbReference>
<protein>
    <submittedName>
        <fullName evidence="7">Protein TASOR</fullName>
    </submittedName>
</protein>
<comment type="similarity">
    <text evidence="1">Belongs to the TASOR family.</text>
</comment>
<evidence type="ECO:0000313" key="7">
    <source>
        <dbReference type="RefSeq" id="XP_030061291.1"/>
    </source>
</evidence>
<dbReference type="Pfam" id="PF23314">
    <property type="entry name" value="TASOR_alpha-beta"/>
    <property type="match status" value="1"/>
</dbReference>
<dbReference type="InterPro" id="IPR056242">
    <property type="entry name" value="PIN_TASOR"/>
</dbReference>
<proteinExistence type="inferred from homology"/>